<feature type="transmembrane region" description="Helical" evidence="1">
    <location>
        <begin position="16"/>
        <end position="35"/>
    </location>
</feature>
<keyword evidence="1" id="KW-0812">Transmembrane</keyword>
<dbReference type="AlphaFoldDB" id="D5UJC1"/>
<organism evidence="2 3">
    <name type="scientific">Cellulomonas flavigena (strain ATCC 482 / DSM 20109 / BCRC 11376 / JCM 18109 / NBRC 3775 / NCIMB 8073 / NRS 134)</name>
    <dbReference type="NCBI Taxonomy" id="446466"/>
    <lineage>
        <taxon>Bacteria</taxon>
        <taxon>Bacillati</taxon>
        <taxon>Actinomycetota</taxon>
        <taxon>Actinomycetes</taxon>
        <taxon>Micrococcales</taxon>
        <taxon>Cellulomonadaceae</taxon>
        <taxon>Cellulomonas</taxon>
    </lineage>
</organism>
<evidence type="ECO:0000313" key="2">
    <source>
        <dbReference type="EMBL" id="ADG73644.1"/>
    </source>
</evidence>
<dbReference type="EMBL" id="CP001964">
    <property type="protein sequence ID" value="ADG73644.1"/>
    <property type="molecule type" value="Genomic_DNA"/>
</dbReference>
<gene>
    <name evidence="2" type="ordered locus">Cfla_0733</name>
</gene>
<dbReference type="Gene3D" id="3.40.50.300">
    <property type="entry name" value="P-loop containing nucleotide triphosphate hydrolases"/>
    <property type="match status" value="1"/>
</dbReference>
<feature type="transmembrane region" description="Helical" evidence="1">
    <location>
        <begin position="176"/>
        <end position="196"/>
    </location>
</feature>
<keyword evidence="1" id="KW-1133">Transmembrane helix</keyword>
<dbReference type="HOGENOM" id="CLU_638875_0_0_11"/>
<proteinExistence type="predicted"/>
<dbReference type="SUPFAM" id="SSF52540">
    <property type="entry name" value="P-loop containing nucleoside triphosphate hydrolases"/>
    <property type="match status" value="1"/>
</dbReference>
<sequence>MHLDVALRTLRRHGPWGALVVVLALATGFAVLRLVPPTWTAETRVLYGVAGLTGVDQGLPAGTLAAARAAQDAELVGTPAVLQPVMAELDLRGVTVEELGRAVQAEASGTFLDVSVGLADPEAAARVAQTVVAQLALRATDDQLAPAAPDAPVVTLDLAVVQPAVAPERPSSPDPLLTLAGALLVGLFLAALLLTWRARTDTVVDDEHDLAAATPAPVLAHVALPAGRRLADAVTQPPGDVAALRTALLARTGPRAHTAVAVVTCDPPSLDVAAALARAYAGTGRDTLLVDGDLAAPRLAAALGLPGPGLAEVLTGTVSVVEAAQPTSVPALRVLGAGEPEGDRTDLVASRAAEKAWDDVRTSAEVVVVATGRADVAAAVLAAACDEVVLLVAPGRTHRDEVAAAVHALHVAGTAVGGVAWVTGGRSGR</sequence>
<dbReference type="KEGG" id="cfl:Cfla_0733"/>
<evidence type="ECO:0000313" key="3">
    <source>
        <dbReference type="Proteomes" id="UP000000849"/>
    </source>
</evidence>
<dbReference type="STRING" id="446466.Cfla_0733"/>
<keyword evidence="3" id="KW-1185">Reference proteome</keyword>
<evidence type="ECO:0000256" key="1">
    <source>
        <dbReference type="SAM" id="Phobius"/>
    </source>
</evidence>
<reference evidence="2 3" key="1">
    <citation type="journal article" date="2010" name="Stand. Genomic Sci.">
        <title>Complete genome sequence of Cellulomonas flavigena type strain (134).</title>
        <authorList>
            <person name="Abt B."/>
            <person name="Foster B."/>
            <person name="Lapidus A."/>
            <person name="Clum A."/>
            <person name="Sun H."/>
            <person name="Pukall R."/>
            <person name="Lucas S."/>
            <person name="Glavina Del Rio T."/>
            <person name="Nolan M."/>
            <person name="Tice H."/>
            <person name="Cheng J.F."/>
            <person name="Pitluck S."/>
            <person name="Liolios K."/>
            <person name="Ivanova N."/>
            <person name="Mavromatis K."/>
            <person name="Ovchinnikova G."/>
            <person name="Pati A."/>
            <person name="Goodwin L."/>
            <person name="Chen A."/>
            <person name="Palaniappan K."/>
            <person name="Land M."/>
            <person name="Hauser L."/>
            <person name="Chang Y.J."/>
            <person name="Jeffries C.D."/>
            <person name="Rohde M."/>
            <person name="Goker M."/>
            <person name="Woyke T."/>
            <person name="Bristow J."/>
            <person name="Eisen J.A."/>
            <person name="Markowitz V."/>
            <person name="Hugenholtz P."/>
            <person name="Kyrpides N.C."/>
            <person name="Klenk H.P."/>
        </authorList>
    </citation>
    <scope>NUCLEOTIDE SEQUENCE [LARGE SCALE GENOMIC DNA]</scope>
    <source>
        <strain evidence="3">ATCC 482 / DSM 20109 / BCRC 11376 / JCM 18109 / NBRC 3775 / NCIMB 8073 / NRS 134</strain>
    </source>
</reference>
<dbReference type="InterPro" id="IPR050445">
    <property type="entry name" value="Bact_polysacc_biosynth/exp"/>
</dbReference>
<keyword evidence="1" id="KW-0472">Membrane</keyword>
<dbReference type="InterPro" id="IPR027417">
    <property type="entry name" value="P-loop_NTPase"/>
</dbReference>
<dbReference type="eggNOG" id="COG3944">
    <property type="taxonomic scope" value="Bacteria"/>
</dbReference>
<dbReference type="PANTHER" id="PTHR32309">
    <property type="entry name" value="TYROSINE-PROTEIN KINASE"/>
    <property type="match status" value="1"/>
</dbReference>
<dbReference type="Proteomes" id="UP000000849">
    <property type="component" value="Chromosome"/>
</dbReference>
<dbReference type="OrthoDB" id="9812433at2"/>
<dbReference type="eggNOG" id="COG0489">
    <property type="taxonomic scope" value="Bacteria"/>
</dbReference>
<name>D5UJC1_CELFN</name>
<accession>D5UJC1</accession>
<dbReference type="PANTHER" id="PTHR32309:SF31">
    <property type="entry name" value="CAPSULAR EXOPOLYSACCHARIDE FAMILY"/>
    <property type="match status" value="1"/>
</dbReference>
<dbReference type="RefSeq" id="WP_013115978.1">
    <property type="nucleotide sequence ID" value="NC_014151.1"/>
</dbReference>
<protein>
    <submittedName>
        <fullName evidence="2">Lipopolysaccharide biosynthesis protein</fullName>
    </submittedName>
</protein>